<dbReference type="EMBL" id="JBHSRD010000004">
    <property type="protein sequence ID" value="MFC6007581.1"/>
    <property type="molecule type" value="Genomic_DNA"/>
</dbReference>
<comment type="caution">
    <text evidence="9">The sequence shown here is derived from an EMBL/GenBank/DDBJ whole genome shotgun (WGS) entry which is preliminary data.</text>
</comment>
<keyword evidence="10" id="KW-1185">Reference proteome</keyword>
<keyword evidence="5 7" id="KW-0378">Hydrolase</keyword>
<feature type="domain" description="AB hydrolase-1" evidence="8">
    <location>
        <begin position="31"/>
        <end position="287"/>
    </location>
</feature>
<accession>A0ABW1JE60</accession>
<dbReference type="PANTHER" id="PTHR43194:SF2">
    <property type="entry name" value="PEROXISOMAL MEMBRANE PROTEIN LPX1"/>
    <property type="match status" value="1"/>
</dbReference>
<dbReference type="Pfam" id="PF00561">
    <property type="entry name" value="Abhydrolase_1"/>
    <property type="match status" value="1"/>
</dbReference>
<evidence type="ECO:0000256" key="3">
    <source>
        <dbReference type="ARBA" id="ARBA00012568"/>
    </source>
</evidence>
<evidence type="ECO:0000256" key="7">
    <source>
        <dbReference type="PIRNR" id="PIRNR005539"/>
    </source>
</evidence>
<evidence type="ECO:0000256" key="4">
    <source>
        <dbReference type="ARBA" id="ARBA00021843"/>
    </source>
</evidence>
<evidence type="ECO:0000256" key="2">
    <source>
        <dbReference type="ARBA" id="ARBA00010088"/>
    </source>
</evidence>
<comment type="catalytic activity">
    <reaction evidence="1">
        <text>Release of N-terminal proline from a peptide.</text>
        <dbReference type="EC" id="3.4.11.5"/>
    </reaction>
</comment>
<dbReference type="RefSeq" id="WP_345715739.1">
    <property type="nucleotide sequence ID" value="NZ_BAABFP010000002.1"/>
</dbReference>
<dbReference type="PIRSF" id="PIRSF005539">
    <property type="entry name" value="Pept_S33_TRI_F1"/>
    <property type="match status" value="1"/>
</dbReference>
<dbReference type="Gene3D" id="3.40.50.1820">
    <property type="entry name" value="alpha/beta hydrolase"/>
    <property type="match status" value="1"/>
</dbReference>
<sequence length="302" mass="33233">MTTEGYADFEGSQTWYRIDGEWPPSADGPAPLVVLHGGPGATHDYLLPLAELARGGRAVVLYDQAGNGNSTHHPDRGGDYWTVELFVRELANLVQHLGIGDRYHVLGQSWGGFLAQEHALTSPPGLRSLVLSNTAASFPDFVAEANRLRADLPPDVEATLRRHEADETTDTAEYAEACMVFYLRHVCRLDPWPDGVAAGFAKIDEDPTVYHTMNGPSEFHVIGTIRDWESHSRLGGIAVPTLVLSGEFDEATPALQVPLVDGIRGNGVEVEQVVLDGCSHLPFWEQPERYRSLVEDWLGRRD</sequence>
<dbReference type="InterPro" id="IPR050228">
    <property type="entry name" value="Carboxylesterase_BioH"/>
</dbReference>
<proteinExistence type="inferred from homology"/>
<gene>
    <name evidence="9" type="ORF">ACFQDO_10620</name>
</gene>
<dbReference type="Proteomes" id="UP001596189">
    <property type="component" value="Unassembled WGS sequence"/>
</dbReference>
<evidence type="ECO:0000313" key="10">
    <source>
        <dbReference type="Proteomes" id="UP001596189"/>
    </source>
</evidence>
<dbReference type="InterPro" id="IPR005945">
    <property type="entry name" value="Pro_imino_pep"/>
</dbReference>
<dbReference type="EC" id="3.4.11.5" evidence="3"/>
<dbReference type="InterPro" id="IPR000073">
    <property type="entry name" value="AB_hydrolase_1"/>
</dbReference>
<comment type="similarity">
    <text evidence="2 7">Belongs to the peptidase S33 family.</text>
</comment>
<evidence type="ECO:0000256" key="1">
    <source>
        <dbReference type="ARBA" id="ARBA00001585"/>
    </source>
</evidence>
<dbReference type="InterPro" id="IPR002410">
    <property type="entry name" value="Peptidase_S33"/>
</dbReference>
<evidence type="ECO:0000313" key="9">
    <source>
        <dbReference type="EMBL" id="MFC6007581.1"/>
    </source>
</evidence>
<dbReference type="NCBIfam" id="TIGR01250">
    <property type="entry name" value="pro_imino_pep_2"/>
    <property type="match status" value="1"/>
</dbReference>
<dbReference type="SUPFAM" id="SSF53474">
    <property type="entry name" value="alpha/beta-Hydrolases"/>
    <property type="match status" value="1"/>
</dbReference>
<evidence type="ECO:0000259" key="8">
    <source>
        <dbReference type="Pfam" id="PF00561"/>
    </source>
</evidence>
<dbReference type="PRINTS" id="PR00793">
    <property type="entry name" value="PROAMNOPTASE"/>
</dbReference>
<evidence type="ECO:0000256" key="6">
    <source>
        <dbReference type="ARBA" id="ARBA00029605"/>
    </source>
</evidence>
<dbReference type="PANTHER" id="PTHR43194">
    <property type="entry name" value="HYDROLASE ALPHA/BETA FOLD FAMILY"/>
    <property type="match status" value="1"/>
</dbReference>
<dbReference type="InterPro" id="IPR029058">
    <property type="entry name" value="AB_hydrolase_fold"/>
</dbReference>
<organism evidence="9 10">
    <name type="scientific">Angustibacter luteus</name>
    <dbReference type="NCBI Taxonomy" id="658456"/>
    <lineage>
        <taxon>Bacteria</taxon>
        <taxon>Bacillati</taxon>
        <taxon>Actinomycetota</taxon>
        <taxon>Actinomycetes</taxon>
        <taxon>Kineosporiales</taxon>
        <taxon>Kineosporiaceae</taxon>
    </lineage>
</organism>
<dbReference type="GO" id="GO:0016787">
    <property type="term" value="F:hydrolase activity"/>
    <property type="evidence" value="ECO:0007669"/>
    <property type="project" value="UniProtKB-KW"/>
</dbReference>
<reference evidence="10" key="1">
    <citation type="journal article" date="2019" name="Int. J. Syst. Evol. Microbiol.">
        <title>The Global Catalogue of Microorganisms (GCM) 10K type strain sequencing project: providing services to taxonomists for standard genome sequencing and annotation.</title>
        <authorList>
            <consortium name="The Broad Institute Genomics Platform"/>
            <consortium name="The Broad Institute Genome Sequencing Center for Infectious Disease"/>
            <person name="Wu L."/>
            <person name="Ma J."/>
        </authorList>
    </citation>
    <scope>NUCLEOTIDE SEQUENCE [LARGE SCALE GENOMIC DNA]</scope>
    <source>
        <strain evidence="10">KACC 14249</strain>
    </source>
</reference>
<name>A0ABW1JE60_9ACTN</name>
<evidence type="ECO:0000256" key="5">
    <source>
        <dbReference type="ARBA" id="ARBA00022801"/>
    </source>
</evidence>
<protein>
    <recommendedName>
        <fullName evidence="4">Proline iminopeptidase</fullName>
        <ecNumber evidence="3">3.4.11.5</ecNumber>
    </recommendedName>
    <alternativeName>
        <fullName evidence="6">Prolyl aminopeptidase</fullName>
    </alternativeName>
</protein>